<organism evidence="1 2">
    <name type="scientific">Engystomops pustulosus</name>
    <name type="common">Tungara frog</name>
    <name type="synonym">Physalaemus pustulosus</name>
    <dbReference type="NCBI Taxonomy" id="76066"/>
    <lineage>
        <taxon>Eukaryota</taxon>
        <taxon>Metazoa</taxon>
        <taxon>Chordata</taxon>
        <taxon>Craniata</taxon>
        <taxon>Vertebrata</taxon>
        <taxon>Euteleostomi</taxon>
        <taxon>Amphibia</taxon>
        <taxon>Batrachia</taxon>
        <taxon>Anura</taxon>
        <taxon>Neobatrachia</taxon>
        <taxon>Hyloidea</taxon>
        <taxon>Leptodactylidae</taxon>
        <taxon>Leiuperinae</taxon>
        <taxon>Engystomops</taxon>
    </lineage>
</organism>
<protein>
    <submittedName>
        <fullName evidence="1">Uncharacterized protein</fullName>
    </submittedName>
</protein>
<reference evidence="1" key="1">
    <citation type="thesis" date="2020" institute="ProQuest LLC" country="789 East Eisenhower Parkway, Ann Arbor, MI, USA">
        <title>Comparative Genomics and Chromosome Evolution.</title>
        <authorList>
            <person name="Mudd A.B."/>
        </authorList>
    </citation>
    <scope>NUCLEOTIDE SEQUENCE</scope>
    <source>
        <strain evidence="1">237g6f4</strain>
        <tissue evidence="1">Blood</tissue>
    </source>
</reference>
<evidence type="ECO:0000313" key="1">
    <source>
        <dbReference type="EMBL" id="KAG8562050.1"/>
    </source>
</evidence>
<sequence>MNQIYYNVISSKAHNSGLFYYRNVFWTKKSFPTLKCTDGNLLYCLKASVQKEKNIYIYIHLYKEICNPILAQRQQLLPALNGLNQLKLHCVELQQNANR</sequence>
<evidence type="ECO:0000313" key="2">
    <source>
        <dbReference type="Proteomes" id="UP000824782"/>
    </source>
</evidence>
<gene>
    <name evidence="1" type="ORF">GDO81_015575</name>
</gene>
<comment type="caution">
    <text evidence="1">The sequence shown here is derived from an EMBL/GenBank/DDBJ whole genome shotgun (WGS) entry which is preliminary data.</text>
</comment>
<dbReference type="EMBL" id="WNYA01000007">
    <property type="protein sequence ID" value="KAG8562050.1"/>
    <property type="molecule type" value="Genomic_DNA"/>
</dbReference>
<dbReference type="AlphaFoldDB" id="A0AAV7AR77"/>
<accession>A0AAV7AR77</accession>
<keyword evidence="2" id="KW-1185">Reference proteome</keyword>
<name>A0AAV7AR77_ENGPU</name>
<proteinExistence type="predicted"/>
<dbReference type="Proteomes" id="UP000824782">
    <property type="component" value="Unassembled WGS sequence"/>
</dbReference>